<dbReference type="PANTHER" id="PTHR34216">
    <property type="match status" value="1"/>
</dbReference>
<dbReference type="GO" id="GO:0005975">
    <property type="term" value="P:carbohydrate metabolic process"/>
    <property type="evidence" value="ECO:0007669"/>
    <property type="project" value="InterPro"/>
</dbReference>
<dbReference type="AlphaFoldDB" id="A0A6A7MV14"/>
<dbReference type="PANTHER" id="PTHR34216:SF3">
    <property type="entry name" value="POLY-BETA-1,6-N-ACETYL-D-GLUCOSAMINE N-DEACETYLASE"/>
    <property type="match status" value="1"/>
</dbReference>
<evidence type="ECO:0000256" key="1">
    <source>
        <dbReference type="ARBA" id="ARBA00004613"/>
    </source>
</evidence>
<comment type="subcellular location">
    <subcellularLocation>
        <location evidence="1">Secreted</location>
    </subcellularLocation>
</comment>
<comment type="caution">
    <text evidence="4">The sequence shown here is derived from an EMBL/GenBank/DDBJ whole genome shotgun (WGS) entry which is preliminary data.</text>
</comment>
<reference evidence="4 5" key="1">
    <citation type="submission" date="2019-10" db="EMBL/GenBank/DDBJ databases">
        <title>Two novel species isolated from a subtropical stream in China.</title>
        <authorList>
            <person name="Lu H."/>
        </authorList>
    </citation>
    <scope>NUCLEOTIDE SEQUENCE [LARGE SCALE GENOMIC DNA]</scope>
    <source>
        <strain evidence="4 5">FT29W</strain>
    </source>
</reference>
<protein>
    <submittedName>
        <fullName evidence="4">Polysaccharide deacetylase family protein</fullName>
    </submittedName>
</protein>
<evidence type="ECO:0000313" key="4">
    <source>
        <dbReference type="EMBL" id="MQA36962.1"/>
    </source>
</evidence>
<feature type="domain" description="NodB homology" evidence="3">
    <location>
        <begin position="61"/>
        <end position="296"/>
    </location>
</feature>
<dbReference type="SUPFAM" id="SSF88713">
    <property type="entry name" value="Glycoside hydrolase/deacetylase"/>
    <property type="match status" value="1"/>
</dbReference>
<dbReference type="GO" id="GO:0005576">
    <property type="term" value="C:extracellular region"/>
    <property type="evidence" value="ECO:0007669"/>
    <property type="project" value="UniProtKB-SubCell"/>
</dbReference>
<keyword evidence="2" id="KW-0732">Signal</keyword>
<dbReference type="CDD" id="cd10918">
    <property type="entry name" value="CE4_NodB_like_5s_6s"/>
    <property type="match status" value="1"/>
</dbReference>
<proteinExistence type="predicted"/>
<dbReference type="EMBL" id="WHUG01000001">
    <property type="protein sequence ID" value="MQA36962.1"/>
    <property type="molecule type" value="Genomic_DNA"/>
</dbReference>
<dbReference type="Proteomes" id="UP000440498">
    <property type="component" value="Unassembled WGS sequence"/>
</dbReference>
<accession>A0A6A7MV14</accession>
<dbReference type="Pfam" id="PF01522">
    <property type="entry name" value="Polysacc_deac_1"/>
    <property type="match status" value="1"/>
</dbReference>
<dbReference type="GO" id="GO:0016810">
    <property type="term" value="F:hydrolase activity, acting on carbon-nitrogen (but not peptide) bonds"/>
    <property type="evidence" value="ECO:0007669"/>
    <property type="project" value="InterPro"/>
</dbReference>
<evidence type="ECO:0000259" key="3">
    <source>
        <dbReference type="PROSITE" id="PS51677"/>
    </source>
</evidence>
<dbReference type="Gene3D" id="3.20.20.370">
    <property type="entry name" value="Glycoside hydrolase/deacetylase"/>
    <property type="match status" value="1"/>
</dbReference>
<dbReference type="InterPro" id="IPR011330">
    <property type="entry name" value="Glyco_hydro/deAcase_b/a-brl"/>
</dbReference>
<dbReference type="InterPro" id="IPR051398">
    <property type="entry name" value="Polysacch_Deacetylase"/>
</dbReference>
<organism evidence="4 5">
    <name type="scientific">Rugamonas aquatica</name>
    <dbReference type="NCBI Taxonomy" id="2743357"/>
    <lineage>
        <taxon>Bacteria</taxon>
        <taxon>Pseudomonadati</taxon>
        <taxon>Pseudomonadota</taxon>
        <taxon>Betaproteobacteria</taxon>
        <taxon>Burkholderiales</taxon>
        <taxon>Oxalobacteraceae</taxon>
        <taxon>Telluria group</taxon>
        <taxon>Rugamonas</taxon>
    </lineage>
</organism>
<keyword evidence="5" id="KW-1185">Reference proteome</keyword>
<name>A0A6A7MV14_9BURK</name>
<dbReference type="InterPro" id="IPR002509">
    <property type="entry name" value="NODB_dom"/>
</dbReference>
<evidence type="ECO:0000256" key="2">
    <source>
        <dbReference type="ARBA" id="ARBA00022729"/>
    </source>
</evidence>
<sequence length="296" mass="33011">MSRRLSILVYHRVLAQPDALLPELPDARLFDRHMALLKRCFNVLPVSEAVARLRQGRLPARAACITFDDGYADNAEWALPILQRHGLRAAFFIASDYLNGGRMWNDDVIAAVRHAQQPVLEIQAPGCASMPVQTLREKQRAVEYLLDTLKYLPAHQRRELARSMAPKPAEELMMCTHQLQKLQAAGMEVGAHTASHPILAKLPDADALADIARGKAALEAITQTPVKLFAYPNGKPGMDYDQRHVGMVHALGFEAAFSTLPGAAHAASDPLQLPRYTPWEQDRPRFLLRLLANRRI</sequence>
<gene>
    <name evidence="4" type="ORF">GEV02_02270</name>
</gene>
<dbReference type="PROSITE" id="PS51677">
    <property type="entry name" value="NODB"/>
    <property type="match status" value="1"/>
</dbReference>
<evidence type="ECO:0000313" key="5">
    <source>
        <dbReference type="Proteomes" id="UP000440498"/>
    </source>
</evidence>
<dbReference type="RefSeq" id="WP_152836309.1">
    <property type="nucleotide sequence ID" value="NZ_WHUG01000001.1"/>
</dbReference>